<dbReference type="GO" id="GO:0015093">
    <property type="term" value="F:ferrous iron transmembrane transporter activity"/>
    <property type="evidence" value="ECO:0007669"/>
    <property type="project" value="TreeGrafter"/>
</dbReference>
<comment type="subcellular location">
    <subcellularLocation>
        <location evidence="1">Membrane</location>
        <topology evidence="1">Multi-pass membrane protein</topology>
    </subcellularLocation>
</comment>
<dbReference type="AlphaFoldDB" id="A0A1G8LDZ7"/>
<accession>A0A1G8LDZ7</accession>
<dbReference type="GO" id="GO:0006882">
    <property type="term" value="P:intracellular zinc ion homeostasis"/>
    <property type="evidence" value="ECO:0007669"/>
    <property type="project" value="TreeGrafter"/>
</dbReference>
<dbReference type="SUPFAM" id="SSF161111">
    <property type="entry name" value="Cation efflux protein transmembrane domain-like"/>
    <property type="match status" value="1"/>
</dbReference>
<evidence type="ECO:0000256" key="2">
    <source>
        <dbReference type="ARBA" id="ARBA00022448"/>
    </source>
</evidence>
<feature type="domain" description="Cation efflux protein transmembrane" evidence="7">
    <location>
        <begin position="8"/>
        <end position="207"/>
    </location>
</feature>
<dbReference type="PANTHER" id="PTHR43840">
    <property type="entry name" value="MITOCHONDRIAL METAL TRANSPORTER 1-RELATED"/>
    <property type="match status" value="1"/>
</dbReference>
<dbReference type="GO" id="GO:0015341">
    <property type="term" value="F:zinc efflux antiporter activity"/>
    <property type="evidence" value="ECO:0007669"/>
    <property type="project" value="TreeGrafter"/>
</dbReference>
<keyword evidence="9" id="KW-1185">Reference proteome</keyword>
<evidence type="ECO:0000256" key="1">
    <source>
        <dbReference type="ARBA" id="ARBA00004141"/>
    </source>
</evidence>
<feature type="transmembrane region" description="Helical" evidence="6">
    <location>
        <begin position="7"/>
        <end position="27"/>
    </location>
</feature>
<dbReference type="OrthoDB" id="268546at2"/>
<dbReference type="GO" id="GO:0005886">
    <property type="term" value="C:plasma membrane"/>
    <property type="evidence" value="ECO:0007669"/>
    <property type="project" value="TreeGrafter"/>
</dbReference>
<feature type="transmembrane region" description="Helical" evidence="6">
    <location>
        <begin position="153"/>
        <end position="178"/>
    </location>
</feature>
<dbReference type="Gene3D" id="1.20.1510.10">
    <property type="entry name" value="Cation efflux protein transmembrane domain"/>
    <property type="match status" value="1"/>
</dbReference>
<evidence type="ECO:0000256" key="6">
    <source>
        <dbReference type="SAM" id="Phobius"/>
    </source>
</evidence>
<dbReference type="InterPro" id="IPR058533">
    <property type="entry name" value="Cation_efflux_TM"/>
</dbReference>
<proteinExistence type="predicted"/>
<evidence type="ECO:0000313" key="9">
    <source>
        <dbReference type="Proteomes" id="UP000199527"/>
    </source>
</evidence>
<evidence type="ECO:0000256" key="4">
    <source>
        <dbReference type="ARBA" id="ARBA00022989"/>
    </source>
</evidence>
<dbReference type="Pfam" id="PF01545">
    <property type="entry name" value="Cation_efflux"/>
    <property type="match status" value="1"/>
</dbReference>
<protein>
    <submittedName>
        <fullName evidence="8">Predicted Co/Zn/Cd cation transporter, cation efflux family</fullName>
    </submittedName>
</protein>
<dbReference type="PANTHER" id="PTHR43840:SF15">
    <property type="entry name" value="MITOCHONDRIAL METAL TRANSPORTER 1-RELATED"/>
    <property type="match status" value="1"/>
</dbReference>
<sequence>MNEKRLLQLSVVVTLAFALFGVGWGILTSSGMILFDGVYSLISMGLSLLSLLVLQQIQQVDEDERFPFGKAHFEPLLVVFKSLTLIGMCAFSAFEAMADLMAGGRDVSPSSAMVYALISSLGCVAVTLVIERRNRSLSSGLLKAERNQWLGDSLLSIGVLVGFSVAFLLQGTSFGWMVPYADPLMLVLASSLFILLPLNSLVTAFKEVLRVRVGDKQLAPLRREAEAIAAELDAQFKLRTVSVGRNVTVELNLLMTHQSMTVKQMDDVRYRVAEVASKIQPWYWVNVSFTHDPEWI</sequence>
<feature type="transmembrane region" description="Helical" evidence="6">
    <location>
        <begin position="75"/>
        <end position="94"/>
    </location>
</feature>
<evidence type="ECO:0000259" key="7">
    <source>
        <dbReference type="Pfam" id="PF01545"/>
    </source>
</evidence>
<dbReference type="EMBL" id="FNEM01000002">
    <property type="protein sequence ID" value="SDI53881.1"/>
    <property type="molecule type" value="Genomic_DNA"/>
</dbReference>
<feature type="transmembrane region" description="Helical" evidence="6">
    <location>
        <begin position="114"/>
        <end position="132"/>
    </location>
</feature>
<gene>
    <name evidence="8" type="ORF">SAMN04488540_10232</name>
</gene>
<dbReference type="Proteomes" id="UP000199527">
    <property type="component" value="Unassembled WGS sequence"/>
</dbReference>
<keyword evidence="4 6" id="KW-1133">Transmembrane helix</keyword>
<name>A0A1G8LDZ7_9GAMM</name>
<keyword evidence="2" id="KW-0813">Transport</keyword>
<reference evidence="9" key="1">
    <citation type="submission" date="2016-10" db="EMBL/GenBank/DDBJ databases">
        <authorList>
            <person name="Varghese N."/>
            <person name="Submissions S."/>
        </authorList>
    </citation>
    <scope>NUCLEOTIDE SEQUENCE [LARGE SCALE GENOMIC DNA]</scope>
    <source>
        <strain evidence="9">DSM 23317</strain>
    </source>
</reference>
<dbReference type="GO" id="GO:0015086">
    <property type="term" value="F:cadmium ion transmembrane transporter activity"/>
    <property type="evidence" value="ECO:0007669"/>
    <property type="project" value="TreeGrafter"/>
</dbReference>
<keyword evidence="5 6" id="KW-0472">Membrane</keyword>
<feature type="transmembrane region" description="Helical" evidence="6">
    <location>
        <begin position="33"/>
        <end position="54"/>
    </location>
</feature>
<dbReference type="InterPro" id="IPR050291">
    <property type="entry name" value="CDF_Transporter"/>
</dbReference>
<dbReference type="InterPro" id="IPR027469">
    <property type="entry name" value="Cation_efflux_TMD_sf"/>
</dbReference>
<evidence type="ECO:0000313" key="8">
    <source>
        <dbReference type="EMBL" id="SDI53881.1"/>
    </source>
</evidence>
<evidence type="ECO:0000256" key="5">
    <source>
        <dbReference type="ARBA" id="ARBA00023136"/>
    </source>
</evidence>
<evidence type="ECO:0000256" key="3">
    <source>
        <dbReference type="ARBA" id="ARBA00022692"/>
    </source>
</evidence>
<keyword evidence="3 6" id="KW-0812">Transmembrane</keyword>
<organism evidence="8 9">
    <name type="scientific">Ferrimonas sediminum</name>
    <dbReference type="NCBI Taxonomy" id="718193"/>
    <lineage>
        <taxon>Bacteria</taxon>
        <taxon>Pseudomonadati</taxon>
        <taxon>Pseudomonadota</taxon>
        <taxon>Gammaproteobacteria</taxon>
        <taxon>Alteromonadales</taxon>
        <taxon>Ferrimonadaceae</taxon>
        <taxon>Ferrimonas</taxon>
    </lineage>
</organism>
<feature type="transmembrane region" description="Helical" evidence="6">
    <location>
        <begin position="184"/>
        <end position="202"/>
    </location>
</feature>
<dbReference type="RefSeq" id="WP_090361499.1">
    <property type="nucleotide sequence ID" value="NZ_FNEM01000002.1"/>
</dbReference>